<dbReference type="InterPro" id="IPR000631">
    <property type="entry name" value="CARKD"/>
</dbReference>
<dbReference type="InterPro" id="IPR036652">
    <property type="entry name" value="YjeF_N_dom_sf"/>
</dbReference>
<evidence type="ECO:0000256" key="12">
    <source>
        <dbReference type="ARBA" id="ARBA00023239"/>
    </source>
</evidence>
<evidence type="ECO:0000313" key="23">
    <source>
        <dbReference type="Proteomes" id="UP000267250"/>
    </source>
</evidence>
<keyword evidence="13" id="KW-0511">Multifunctional enzyme</keyword>
<dbReference type="PROSITE" id="PS01050">
    <property type="entry name" value="YJEF_C_2"/>
    <property type="match status" value="1"/>
</dbReference>
<feature type="domain" description="YjeF C-terminal" evidence="20">
    <location>
        <begin position="229"/>
        <end position="510"/>
    </location>
</feature>
<reference evidence="22 23" key="1">
    <citation type="submission" date="2016-07" db="EMBL/GenBank/DDBJ databases">
        <title>Genome and transcriptome analysis of iron-reducing fermentative bacteria Anoxybacter fermentans.</title>
        <authorList>
            <person name="Zeng X."/>
            <person name="Shao Z."/>
        </authorList>
    </citation>
    <scope>NUCLEOTIDE SEQUENCE [LARGE SCALE GENOMIC DNA]</scope>
    <source>
        <strain evidence="22 23">DY22613</strain>
    </source>
</reference>
<dbReference type="EMBL" id="CP016379">
    <property type="protein sequence ID" value="AZR71976.1"/>
    <property type="molecule type" value="Genomic_DNA"/>
</dbReference>
<name>A0A3Q9HNJ0_9FIRM</name>
<dbReference type="PANTHER" id="PTHR12592:SF0">
    <property type="entry name" value="ATP-DEPENDENT (S)-NAD(P)H-HYDRATE DEHYDRATASE"/>
    <property type="match status" value="1"/>
</dbReference>
<feature type="domain" description="YjeF N-terminal" evidence="21">
    <location>
        <begin position="9"/>
        <end position="219"/>
    </location>
</feature>
<dbReference type="GO" id="GO:0046872">
    <property type="term" value="F:metal ion binding"/>
    <property type="evidence" value="ECO:0007669"/>
    <property type="project" value="UniProtKB-UniRule"/>
</dbReference>
<protein>
    <recommendedName>
        <fullName evidence="19">Bifunctional NAD(P)H-hydrate repair enzyme</fullName>
    </recommendedName>
    <alternativeName>
        <fullName evidence="19">Nicotinamide nucleotide repair protein</fullName>
    </alternativeName>
    <domain>
        <recommendedName>
            <fullName evidence="19">ADP-dependent (S)-NAD(P)H-hydrate dehydratase</fullName>
            <ecNumber evidence="19">4.2.1.136</ecNumber>
        </recommendedName>
        <alternativeName>
            <fullName evidence="19">ADP-dependent NAD(P)HX dehydratase</fullName>
        </alternativeName>
    </domain>
    <domain>
        <recommendedName>
            <fullName evidence="19">NAD(P)H-hydrate epimerase</fullName>
            <ecNumber evidence="19">5.1.99.6</ecNumber>
        </recommendedName>
    </domain>
</protein>
<dbReference type="GO" id="GO:0110051">
    <property type="term" value="P:metabolite repair"/>
    <property type="evidence" value="ECO:0007669"/>
    <property type="project" value="TreeGrafter"/>
</dbReference>
<comment type="catalytic activity">
    <reaction evidence="16 17 19">
        <text>(6S)-NADPHX + ADP = AMP + phosphate + NADPH + H(+)</text>
        <dbReference type="Rhea" id="RHEA:32235"/>
        <dbReference type="ChEBI" id="CHEBI:15378"/>
        <dbReference type="ChEBI" id="CHEBI:43474"/>
        <dbReference type="ChEBI" id="CHEBI:57783"/>
        <dbReference type="ChEBI" id="CHEBI:64076"/>
        <dbReference type="ChEBI" id="CHEBI:456215"/>
        <dbReference type="ChEBI" id="CHEBI:456216"/>
        <dbReference type="EC" id="4.2.1.136"/>
    </reaction>
</comment>
<dbReference type="PANTHER" id="PTHR12592">
    <property type="entry name" value="ATP-DEPENDENT (S)-NAD(P)H-HYDRATE DEHYDRATASE FAMILY MEMBER"/>
    <property type="match status" value="1"/>
</dbReference>
<dbReference type="AlphaFoldDB" id="A0A3Q9HNJ0"/>
<feature type="binding site" evidence="18">
    <location>
        <position position="129"/>
    </location>
    <ligand>
        <name>K(+)</name>
        <dbReference type="ChEBI" id="CHEBI:29103"/>
    </ligand>
</feature>
<evidence type="ECO:0000256" key="19">
    <source>
        <dbReference type="PIRNR" id="PIRNR017184"/>
    </source>
</evidence>
<dbReference type="SUPFAM" id="SSF64153">
    <property type="entry name" value="YjeF N-terminal domain-like"/>
    <property type="match status" value="1"/>
</dbReference>
<feature type="binding site" evidence="17">
    <location>
        <position position="334"/>
    </location>
    <ligand>
        <name>(6S)-NADPHX</name>
        <dbReference type="ChEBI" id="CHEBI:64076"/>
    </ligand>
</feature>
<keyword evidence="6 17" id="KW-0547">Nucleotide-binding</keyword>
<sequence>MRIVTGEEMRKLDRITIEKVGIPGVVLMEQAGCGAAQEISSRIGASDSVLIIAGKGNNGGDGFVIHRWLSHWGYNCTTLLLTSREQISGDARINLEILYHLNEDVREVKNEAELQEFWNGIGKYDLIVDAILGTGLKGEVRGLSRRVIEMINESELPVMAVDIPSGLDSVRGVPLGVAVEADFTVTFGLPKLGLLLYPGKYYTGDLVVQDIGIPDRVVKEAGIYRFLMDDELCRKMLPLRSEEGHKGTFGRVLVLAGSVGMTGAAALTGEAALRSGAGLVTLGIPKSLNPIMEVKLTEVMTYPLPEENGRLSREGIPEIQELMKKVDVVAVGPGLGQSEDLVKILEVILKECDKPLVIDADGLNNLKSLLHLLKERQKMTVLTPHPGEMARLTGLKLSEIQTDRVGVAERFAREYGVVLVLKGVSTITAFPDGQIYLNSTGNEGMGTGGSGDVLTGILSGFLAQQKDEISIPAGVYVHGLAGDIAADRGNSRSLIAGDLLRGLALAFQKLEVKR</sequence>
<keyword evidence="7 17" id="KW-0067">ATP-binding</keyword>
<evidence type="ECO:0000256" key="8">
    <source>
        <dbReference type="ARBA" id="ARBA00022857"/>
    </source>
</evidence>
<keyword evidence="8 17" id="KW-0521">NADP</keyword>
<dbReference type="PROSITE" id="PS51385">
    <property type="entry name" value="YJEF_N"/>
    <property type="match status" value="1"/>
</dbReference>
<dbReference type="KEGG" id="aft:BBF96_00290"/>
<dbReference type="HAMAP" id="MF_01965">
    <property type="entry name" value="NADHX_dehydratase"/>
    <property type="match status" value="1"/>
</dbReference>
<keyword evidence="10 17" id="KW-0520">NAD</keyword>
<keyword evidence="5 18" id="KW-0479">Metal-binding</keyword>
<comment type="catalytic activity">
    <reaction evidence="1 18 19">
        <text>(6R)-NADHX = (6S)-NADHX</text>
        <dbReference type="Rhea" id="RHEA:32215"/>
        <dbReference type="ChEBI" id="CHEBI:64074"/>
        <dbReference type="ChEBI" id="CHEBI:64075"/>
        <dbReference type="EC" id="5.1.99.6"/>
    </reaction>
</comment>
<evidence type="ECO:0000259" key="20">
    <source>
        <dbReference type="PROSITE" id="PS51383"/>
    </source>
</evidence>
<comment type="similarity">
    <text evidence="4 19">In the C-terminal section; belongs to the NnrD/CARKD family.</text>
</comment>
<dbReference type="GO" id="GO:0052855">
    <property type="term" value="F:ADP-dependent NAD(P)H-hydrate dehydratase activity"/>
    <property type="evidence" value="ECO:0007669"/>
    <property type="project" value="UniProtKB-UniRule"/>
</dbReference>
<keyword evidence="23" id="KW-1185">Reference proteome</keyword>
<evidence type="ECO:0000256" key="16">
    <source>
        <dbReference type="ARBA" id="ARBA00049209"/>
    </source>
</evidence>
<comment type="similarity">
    <text evidence="3 19">In the N-terminal section; belongs to the NnrE/AIBP family.</text>
</comment>
<evidence type="ECO:0000256" key="15">
    <source>
        <dbReference type="ARBA" id="ARBA00048238"/>
    </source>
</evidence>
<dbReference type="GO" id="GO:0052856">
    <property type="term" value="F:NAD(P)HX epimerase activity"/>
    <property type="evidence" value="ECO:0007669"/>
    <property type="project" value="UniProtKB-UniRule"/>
</dbReference>
<evidence type="ECO:0000256" key="4">
    <source>
        <dbReference type="ARBA" id="ARBA00009524"/>
    </source>
</evidence>
<dbReference type="InterPro" id="IPR017953">
    <property type="entry name" value="Carbohydrate_kinase_pred_CS"/>
</dbReference>
<evidence type="ECO:0000256" key="3">
    <source>
        <dbReference type="ARBA" id="ARBA00006001"/>
    </source>
</evidence>
<dbReference type="CDD" id="cd01171">
    <property type="entry name" value="YXKO-related"/>
    <property type="match status" value="1"/>
</dbReference>
<feature type="binding site" evidence="18">
    <location>
        <position position="162"/>
    </location>
    <ligand>
        <name>(6S)-NADPHX</name>
        <dbReference type="ChEBI" id="CHEBI:64076"/>
    </ligand>
</feature>
<feature type="binding site" evidence="17">
    <location>
        <begin position="422"/>
        <end position="426"/>
    </location>
    <ligand>
        <name>AMP</name>
        <dbReference type="ChEBI" id="CHEBI:456215"/>
    </ligand>
</feature>
<evidence type="ECO:0000256" key="13">
    <source>
        <dbReference type="ARBA" id="ARBA00023268"/>
    </source>
</evidence>
<dbReference type="Proteomes" id="UP000267250">
    <property type="component" value="Chromosome"/>
</dbReference>
<evidence type="ECO:0000256" key="7">
    <source>
        <dbReference type="ARBA" id="ARBA00022840"/>
    </source>
</evidence>
<dbReference type="Pfam" id="PF03853">
    <property type="entry name" value="YjeF_N"/>
    <property type="match status" value="1"/>
</dbReference>
<gene>
    <name evidence="18" type="primary">nnrE</name>
    <name evidence="17" type="synonym">nnrD</name>
    <name evidence="22" type="ORF">BBF96_00290</name>
</gene>
<dbReference type="SUPFAM" id="SSF53613">
    <property type="entry name" value="Ribokinase-like"/>
    <property type="match status" value="1"/>
</dbReference>
<feature type="binding site" evidence="17">
    <location>
        <position position="451"/>
    </location>
    <ligand>
        <name>AMP</name>
        <dbReference type="ChEBI" id="CHEBI:456215"/>
    </ligand>
</feature>
<dbReference type="InterPro" id="IPR030677">
    <property type="entry name" value="Nnr"/>
</dbReference>
<evidence type="ECO:0000256" key="11">
    <source>
        <dbReference type="ARBA" id="ARBA00023235"/>
    </source>
</evidence>
<evidence type="ECO:0000256" key="18">
    <source>
        <dbReference type="HAMAP-Rule" id="MF_01966"/>
    </source>
</evidence>
<comment type="function">
    <text evidence="17">Catalyzes the dehydration of the S-form of NAD(P)HX at the expense of ADP, which is converted to AMP. Together with NAD(P)HX epimerase, which catalyzes the epimerization of the S- and R-forms, the enzyme allows the repair of both epimers of NAD(P)HX, a damaged form of NAD(P)H that is a result of enzymatic or heat-dependent hydration.</text>
</comment>
<evidence type="ECO:0000256" key="1">
    <source>
        <dbReference type="ARBA" id="ARBA00000013"/>
    </source>
</evidence>
<evidence type="ECO:0000256" key="5">
    <source>
        <dbReference type="ARBA" id="ARBA00022723"/>
    </source>
</evidence>
<dbReference type="PIRSF" id="PIRSF017184">
    <property type="entry name" value="Nnr"/>
    <property type="match status" value="1"/>
</dbReference>
<dbReference type="GO" id="GO:0046496">
    <property type="term" value="P:nicotinamide nucleotide metabolic process"/>
    <property type="evidence" value="ECO:0007669"/>
    <property type="project" value="UniProtKB-UniRule"/>
</dbReference>
<feature type="binding site" evidence="18">
    <location>
        <position position="58"/>
    </location>
    <ligand>
        <name>K(+)</name>
        <dbReference type="ChEBI" id="CHEBI:29103"/>
    </ligand>
</feature>
<dbReference type="Gene3D" id="3.40.1190.20">
    <property type="match status" value="1"/>
</dbReference>
<evidence type="ECO:0000256" key="17">
    <source>
        <dbReference type="HAMAP-Rule" id="MF_01965"/>
    </source>
</evidence>
<proteinExistence type="inferred from homology"/>
<comment type="cofactor">
    <cofactor evidence="17">
        <name>Mg(2+)</name>
        <dbReference type="ChEBI" id="CHEBI:18420"/>
    </cofactor>
</comment>
<evidence type="ECO:0000259" key="21">
    <source>
        <dbReference type="PROSITE" id="PS51385"/>
    </source>
</evidence>
<dbReference type="GO" id="GO:0005524">
    <property type="term" value="F:ATP binding"/>
    <property type="evidence" value="ECO:0007669"/>
    <property type="project" value="UniProtKB-UniRule"/>
</dbReference>
<dbReference type="InterPro" id="IPR029056">
    <property type="entry name" value="Ribokinase-like"/>
</dbReference>
<feature type="binding site" evidence="17">
    <location>
        <position position="452"/>
    </location>
    <ligand>
        <name>(6S)-NADPHX</name>
        <dbReference type="ChEBI" id="CHEBI:64076"/>
    </ligand>
</feature>
<evidence type="ECO:0000256" key="10">
    <source>
        <dbReference type="ARBA" id="ARBA00023027"/>
    </source>
</evidence>
<comment type="catalytic activity">
    <reaction evidence="15 17 19">
        <text>(6S)-NADHX + ADP = AMP + phosphate + NADH + H(+)</text>
        <dbReference type="Rhea" id="RHEA:32223"/>
        <dbReference type="ChEBI" id="CHEBI:15378"/>
        <dbReference type="ChEBI" id="CHEBI:43474"/>
        <dbReference type="ChEBI" id="CHEBI:57945"/>
        <dbReference type="ChEBI" id="CHEBI:64074"/>
        <dbReference type="ChEBI" id="CHEBI:456215"/>
        <dbReference type="ChEBI" id="CHEBI:456216"/>
        <dbReference type="EC" id="4.2.1.136"/>
    </reaction>
</comment>
<dbReference type="NCBIfam" id="TIGR00197">
    <property type="entry name" value="yjeF_nterm"/>
    <property type="match status" value="1"/>
</dbReference>
<comment type="function">
    <text evidence="14 19">Bifunctional enzyme that catalyzes the epimerization of the S- and R-forms of NAD(P)HX and the dehydration of the S-form of NAD(P)HX at the expense of ADP, which is converted to AMP. This allows the repair of both epimers of NAD(P)HX, a damaged form of NAD(P)H that is a result of enzymatic or heat-dependent hydration.</text>
</comment>
<dbReference type="HAMAP" id="MF_01966">
    <property type="entry name" value="NADHX_epimerase"/>
    <property type="match status" value="1"/>
</dbReference>
<feature type="binding site" evidence="17">
    <location>
        <position position="385"/>
    </location>
    <ligand>
        <name>(6S)-NADPHX</name>
        <dbReference type="ChEBI" id="CHEBI:64076"/>
    </ligand>
</feature>
<dbReference type="InterPro" id="IPR004443">
    <property type="entry name" value="YjeF_N_dom"/>
</dbReference>
<dbReference type="EC" id="5.1.99.6" evidence="19"/>
<comment type="caution">
    <text evidence="18">Lacks conserved residue(s) required for the propagation of feature annotation.</text>
</comment>
<dbReference type="RefSeq" id="WP_127015308.1">
    <property type="nucleotide sequence ID" value="NZ_CP016379.1"/>
</dbReference>
<feature type="binding site" evidence="18">
    <location>
        <begin position="57"/>
        <end position="61"/>
    </location>
    <ligand>
        <name>(6S)-NADPHX</name>
        <dbReference type="ChEBI" id="CHEBI:64076"/>
    </ligand>
</feature>
<dbReference type="OrthoDB" id="9806925at2"/>
<dbReference type="Pfam" id="PF01256">
    <property type="entry name" value="Carb_kinase"/>
    <property type="match status" value="1"/>
</dbReference>
<evidence type="ECO:0000256" key="14">
    <source>
        <dbReference type="ARBA" id="ARBA00025153"/>
    </source>
</evidence>
<organism evidence="22 23">
    <name type="scientific">Anoxybacter fermentans</name>
    <dbReference type="NCBI Taxonomy" id="1323375"/>
    <lineage>
        <taxon>Bacteria</taxon>
        <taxon>Bacillati</taxon>
        <taxon>Bacillota</taxon>
        <taxon>Clostridia</taxon>
        <taxon>Halanaerobiales</taxon>
        <taxon>Anoxybacter</taxon>
    </lineage>
</organism>
<evidence type="ECO:0000313" key="22">
    <source>
        <dbReference type="EMBL" id="AZR71976.1"/>
    </source>
</evidence>
<comment type="subunit">
    <text evidence="17">Homotetramer.</text>
</comment>
<feature type="binding site" evidence="17">
    <location>
        <position position="264"/>
    </location>
    <ligand>
        <name>(6S)-NADPHX</name>
        <dbReference type="ChEBI" id="CHEBI:64076"/>
    </ligand>
</feature>
<comment type="function">
    <text evidence="18">Catalyzes the epimerization of the S- and R-forms of NAD(P)HX, a damaged form of NAD(P)H that is a result of enzymatic or heat-dependent hydration. This is a prerequisite for the S-specific NAD(P)H-hydrate dehydratase to allow the repair of both epimers of NAD(P)HX.</text>
</comment>
<keyword evidence="12 17" id="KW-0456">Lyase</keyword>
<comment type="similarity">
    <text evidence="18">Belongs to the NnrE/AIBP family.</text>
</comment>
<dbReference type="Gene3D" id="3.40.50.10260">
    <property type="entry name" value="YjeF N-terminal domain"/>
    <property type="match status" value="1"/>
</dbReference>
<evidence type="ECO:0000256" key="2">
    <source>
        <dbReference type="ARBA" id="ARBA00000909"/>
    </source>
</evidence>
<dbReference type="NCBIfam" id="TIGR00196">
    <property type="entry name" value="yjeF_cterm"/>
    <property type="match status" value="1"/>
</dbReference>
<keyword evidence="11 18" id="KW-0413">Isomerase</keyword>
<dbReference type="PROSITE" id="PS51383">
    <property type="entry name" value="YJEF_C_3"/>
    <property type="match status" value="1"/>
</dbReference>
<feature type="binding site" evidence="18">
    <location>
        <begin position="133"/>
        <end position="139"/>
    </location>
    <ligand>
        <name>(6S)-NADPHX</name>
        <dbReference type="ChEBI" id="CHEBI:64076"/>
    </ligand>
</feature>
<accession>A0A3Q9HNJ0</accession>
<evidence type="ECO:0000256" key="9">
    <source>
        <dbReference type="ARBA" id="ARBA00022958"/>
    </source>
</evidence>
<keyword evidence="9 18" id="KW-0630">Potassium</keyword>
<evidence type="ECO:0000256" key="6">
    <source>
        <dbReference type="ARBA" id="ARBA00022741"/>
    </source>
</evidence>
<dbReference type="EC" id="4.2.1.136" evidence="19"/>
<comment type="cofactor">
    <cofactor evidence="18 19">
        <name>K(+)</name>
        <dbReference type="ChEBI" id="CHEBI:29103"/>
    </cofactor>
    <text evidence="18 19">Binds 1 potassium ion per subunit.</text>
</comment>
<comment type="catalytic activity">
    <reaction evidence="2 18 19">
        <text>(6R)-NADPHX = (6S)-NADPHX</text>
        <dbReference type="Rhea" id="RHEA:32227"/>
        <dbReference type="ChEBI" id="CHEBI:64076"/>
        <dbReference type="ChEBI" id="CHEBI:64077"/>
        <dbReference type="EC" id="5.1.99.6"/>
    </reaction>
</comment>
<comment type="similarity">
    <text evidence="17">Belongs to the NnrD/CARKD family.</text>
</comment>
<feature type="binding site" evidence="18">
    <location>
        <position position="165"/>
    </location>
    <ligand>
        <name>K(+)</name>
        <dbReference type="ChEBI" id="CHEBI:29103"/>
    </ligand>
</feature>